<feature type="disulfide bond" evidence="4">
    <location>
        <begin position="113"/>
        <end position="140"/>
    </location>
</feature>
<dbReference type="SMART" id="SM00032">
    <property type="entry name" value="CCP"/>
    <property type="match status" value="2"/>
</dbReference>
<comment type="caution">
    <text evidence="4">Lacks conserved residue(s) required for the propagation of feature annotation.</text>
</comment>
<dbReference type="InterPro" id="IPR051277">
    <property type="entry name" value="SEZ6_CSMD_C4BPB_Regulators"/>
</dbReference>
<evidence type="ECO:0000259" key="7">
    <source>
        <dbReference type="PROSITE" id="PS50923"/>
    </source>
</evidence>
<feature type="transmembrane region" description="Helical" evidence="6">
    <location>
        <begin position="173"/>
        <end position="197"/>
    </location>
</feature>
<evidence type="ECO:0000256" key="4">
    <source>
        <dbReference type="PROSITE-ProRule" id="PRU00302"/>
    </source>
</evidence>
<dbReference type="Pfam" id="PF00084">
    <property type="entry name" value="Sushi"/>
    <property type="match status" value="2"/>
</dbReference>
<protein>
    <recommendedName>
        <fullName evidence="7">Sushi domain-containing protein</fullName>
    </recommendedName>
</protein>
<sequence length="386" mass="41806">SGCSDPPYITNGHIIKINSTGPLYGSDLYLENTVVHYACQSGFRFHDCSANKIICKEGRWINQLPQCGLVELNGCGRPIAVPYAIISHHDPPSSSSEDTMLSVPLYSKIHYKCLPGFTLLGTPDLSCGLDGCWAPNLPQCVLLGPPYEPPEWKIVSTPAGTHQNDISWTDTHLMTVSMATAGSIIGALLLIQLLVVFQRRKCCFFLFHRQRRHRQHPHYRPRRSSSTSASLASSSPRRLTNHDPDRVALIAFADGVQVVLPTYEEAIRQSGPPALEGGYNIRGPSNRGFLPMLPRRSRTTNMRNTNNVDSSAIGPTRHSSTSTSHSASGVDSMGSTDTVATSEVSTAVTLDTLSSTASNASQQLSCRAMCGSLTSFDTSSVINSEG</sequence>
<feature type="compositionally biased region" description="Low complexity" evidence="5">
    <location>
        <begin position="224"/>
        <end position="238"/>
    </location>
</feature>
<organism evidence="8 9">
    <name type="scientific">Strigamia maritima</name>
    <name type="common">European centipede</name>
    <name type="synonym">Geophilus maritimus</name>
    <dbReference type="NCBI Taxonomy" id="126957"/>
    <lineage>
        <taxon>Eukaryota</taxon>
        <taxon>Metazoa</taxon>
        <taxon>Ecdysozoa</taxon>
        <taxon>Arthropoda</taxon>
        <taxon>Myriapoda</taxon>
        <taxon>Chilopoda</taxon>
        <taxon>Pleurostigmophora</taxon>
        <taxon>Geophilomorpha</taxon>
        <taxon>Linotaeniidae</taxon>
        <taxon>Strigamia</taxon>
    </lineage>
</organism>
<dbReference type="CDD" id="cd00033">
    <property type="entry name" value="CCP"/>
    <property type="match status" value="2"/>
</dbReference>
<keyword evidence="4" id="KW-0768">Sushi</keyword>
<evidence type="ECO:0000313" key="9">
    <source>
        <dbReference type="Proteomes" id="UP000014500"/>
    </source>
</evidence>
<evidence type="ECO:0000256" key="3">
    <source>
        <dbReference type="ARBA" id="ARBA00023157"/>
    </source>
</evidence>
<keyword evidence="6" id="KW-0472">Membrane</keyword>
<dbReference type="Proteomes" id="UP000014500">
    <property type="component" value="Unassembled WGS sequence"/>
</dbReference>
<dbReference type="eggNOG" id="ENOG502SGSS">
    <property type="taxonomic scope" value="Eukaryota"/>
</dbReference>
<evidence type="ECO:0000313" key="8">
    <source>
        <dbReference type="EnsemblMetazoa" id="SMAR012965-PA"/>
    </source>
</evidence>
<reference evidence="9" key="1">
    <citation type="submission" date="2011-05" db="EMBL/GenBank/DDBJ databases">
        <authorList>
            <person name="Richards S.R."/>
            <person name="Qu J."/>
            <person name="Jiang H."/>
            <person name="Jhangiani S.N."/>
            <person name="Agravi P."/>
            <person name="Goodspeed R."/>
            <person name="Gross S."/>
            <person name="Mandapat C."/>
            <person name="Jackson L."/>
            <person name="Mathew T."/>
            <person name="Pu L."/>
            <person name="Thornton R."/>
            <person name="Saada N."/>
            <person name="Wilczek-Boney K.B."/>
            <person name="Lee S."/>
            <person name="Kovar C."/>
            <person name="Wu Y."/>
            <person name="Scherer S.E."/>
            <person name="Worley K.C."/>
            <person name="Muzny D.M."/>
            <person name="Gibbs R."/>
        </authorList>
    </citation>
    <scope>NUCLEOTIDE SEQUENCE</scope>
    <source>
        <strain evidence="9">Brora</strain>
    </source>
</reference>
<feature type="domain" description="Sushi" evidence="7">
    <location>
        <begin position="1"/>
        <end position="69"/>
    </location>
</feature>
<keyword evidence="2" id="KW-0677">Repeat</keyword>
<dbReference type="PANTHER" id="PTHR45656">
    <property type="entry name" value="PROTEIN CBR-CLEC-78"/>
    <property type="match status" value="1"/>
</dbReference>
<dbReference type="InterPro" id="IPR000436">
    <property type="entry name" value="Sushi_SCR_CCP_dom"/>
</dbReference>
<dbReference type="Gene3D" id="2.10.70.10">
    <property type="entry name" value="Complement Module, domain 1"/>
    <property type="match status" value="2"/>
</dbReference>
<keyword evidence="6" id="KW-0812">Transmembrane</keyword>
<feature type="region of interest" description="Disordered" evidence="5">
    <location>
        <begin position="297"/>
        <end position="336"/>
    </location>
</feature>
<dbReference type="PANTHER" id="PTHR45656:SF4">
    <property type="entry name" value="PROTEIN CBR-CLEC-78"/>
    <property type="match status" value="1"/>
</dbReference>
<dbReference type="PhylomeDB" id="T1JGJ2"/>
<feature type="region of interest" description="Disordered" evidence="5">
    <location>
        <begin position="215"/>
        <end position="241"/>
    </location>
</feature>
<evidence type="ECO:0000256" key="2">
    <source>
        <dbReference type="ARBA" id="ARBA00022737"/>
    </source>
</evidence>
<feature type="compositionally biased region" description="Low complexity" evidence="5">
    <location>
        <begin position="318"/>
        <end position="328"/>
    </location>
</feature>
<dbReference type="PROSITE" id="PS50923">
    <property type="entry name" value="SUSHI"/>
    <property type="match status" value="2"/>
</dbReference>
<dbReference type="EnsemblMetazoa" id="SMAR012965-RA">
    <property type="protein sequence ID" value="SMAR012965-PA"/>
    <property type="gene ID" value="SMAR012965"/>
</dbReference>
<keyword evidence="9" id="KW-1185">Reference proteome</keyword>
<keyword evidence="3 4" id="KW-1015">Disulfide bond</keyword>
<keyword evidence="6" id="KW-1133">Transmembrane helix</keyword>
<name>T1JGJ2_STRMM</name>
<dbReference type="HOGENOM" id="CLU_716841_0_0_1"/>
<dbReference type="InterPro" id="IPR035976">
    <property type="entry name" value="Sushi/SCR/CCP_sf"/>
</dbReference>
<accession>T1JGJ2</accession>
<keyword evidence="1" id="KW-0732">Signal</keyword>
<feature type="domain" description="Sushi" evidence="7">
    <location>
        <begin position="73"/>
        <end position="142"/>
    </location>
</feature>
<dbReference type="AlphaFoldDB" id="T1JGJ2"/>
<reference evidence="8" key="2">
    <citation type="submission" date="2015-02" db="UniProtKB">
        <authorList>
            <consortium name="EnsemblMetazoa"/>
        </authorList>
    </citation>
    <scope>IDENTIFICATION</scope>
</reference>
<evidence type="ECO:0000256" key="5">
    <source>
        <dbReference type="SAM" id="MobiDB-lite"/>
    </source>
</evidence>
<evidence type="ECO:0000256" key="1">
    <source>
        <dbReference type="ARBA" id="ARBA00022729"/>
    </source>
</evidence>
<dbReference type="SUPFAM" id="SSF57535">
    <property type="entry name" value="Complement control module/SCR domain"/>
    <property type="match status" value="2"/>
</dbReference>
<proteinExistence type="predicted"/>
<dbReference type="STRING" id="126957.T1JGJ2"/>
<dbReference type="EMBL" id="JH432204">
    <property type="status" value="NOT_ANNOTATED_CDS"/>
    <property type="molecule type" value="Genomic_DNA"/>
</dbReference>
<dbReference type="OMA" id="ICKEGRW"/>
<evidence type="ECO:0000256" key="6">
    <source>
        <dbReference type="SAM" id="Phobius"/>
    </source>
</evidence>